<evidence type="ECO:0000256" key="11">
    <source>
        <dbReference type="ARBA" id="ARBA00032824"/>
    </source>
</evidence>
<evidence type="ECO:0000256" key="10">
    <source>
        <dbReference type="ARBA" id="ARBA00023284"/>
    </source>
</evidence>
<evidence type="ECO:0000256" key="4">
    <source>
        <dbReference type="ARBA" id="ARBA00022559"/>
    </source>
</evidence>
<evidence type="ECO:0000313" key="19">
    <source>
        <dbReference type="Proteomes" id="UP000306552"/>
    </source>
</evidence>
<dbReference type="EMBL" id="SWMU01000002">
    <property type="protein sequence ID" value="TKS56651.1"/>
    <property type="molecule type" value="Genomic_DNA"/>
</dbReference>
<evidence type="ECO:0000259" key="17">
    <source>
        <dbReference type="PROSITE" id="PS51352"/>
    </source>
</evidence>
<evidence type="ECO:0000256" key="16">
    <source>
        <dbReference type="PIRSR" id="PIRSR000239-1"/>
    </source>
</evidence>
<evidence type="ECO:0000256" key="6">
    <source>
        <dbReference type="ARBA" id="ARBA00022946"/>
    </source>
</evidence>
<evidence type="ECO:0000256" key="2">
    <source>
        <dbReference type="ARBA" id="ARBA00011245"/>
    </source>
</evidence>
<keyword evidence="6" id="KW-0809">Transit peptide</keyword>
<evidence type="ECO:0000256" key="12">
    <source>
        <dbReference type="ARBA" id="ARBA00038489"/>
    </source>
</evidence>
<feature type="active site" description="Cysteine sulfenic acid (-SOH) intermediate; for peroxidase activity" evidence="16">
    <location>
        <position position="44"/>
    </location>
</feature>
<comment type="subunit">
    <text evidence="2">Monomer.</text>
</comment>
<protein>
    <recommendedName>
        <fullName evidence="3">thioredoxin-dependent peroxiredoxin</fullName>
        <ecNumber evidence="3">1.11.1.24</ecNumber>
    </recommendedName>
    <alternativeName>
        <fullName evidence="11">Thioredoxin peroxidase</fullName>
    </alternativeName>
    <alternativeName>
        <fullName evidence="13">Thioredoxin-dependent peroxiredoxin Bcp</fullName>
    </alternativeName>
</protein>
<dbReference type="PANTHER" id="PTHR42801">
    <property type="entry name" value="THIOREDOXIN-DEPENDENT PEROXIDE REDUCTASE"/>
    <property type="match status" value="1"/>
</dbReference>
<dbReference type="OrthoDB" id="9112061at2"/>
<evidence type="ECO:0000256" key="8">
    <source>
        <dbReference type="ARBA" id="ARBA00023078"/>
    </source>
</evidence>
<comment type="caution">
    <text evidence="18">The sequence shown here is derived from an EMBL/GenBank/DDBJ whole genome shotgun (WGS) entry which is preliminary data.</text>
</comment>
<gene>
    <name evidence="18" type="ORF">FCN74_06370</name>
</gene>
<comment type="similarity">
    <text evidence="12">Belongs to the peroxiredoxin family. BCP/PrxQ subfamily.</text>
</comment>
<keyword evidence="9" id="KW-1015">Disulfide bond</keyword>
<dbReference type="SUPFAM" id="SSF52833">
    <property type="entry name" value="Thioredoxin-like"/>
    <property type="match status" value="1"/>
</dbReference>
<dbReference type="RefSeq" id="WP_138931753.1">
    <property type="nucleotide sequence ID" value="NZ_SWMU01000002.1"/>
</dbReference>
<keyword evidence="4" id="KW-0575">Peroxidase</keyword>
<evidence type="ECO:0000256" key="3">
    <source>
        <dbReference type="ARBA" id="ARBA00013017"/>
    </source>
</evidence>
<sequence length="150" mass="17079">MKVNDKLKPFTAKDQNEEEFDISKHLGKTPLVIYFYPKNFTPGCTKEACSFRDSYQDFQDLGAEVIGVSGDSESSHQRFAKKHNLPFTLLSDKDGKLRKQFGVKKSLLGLLPGRETFIFDDDGVLIHRFNSMDAKPHIRKALKVVKKINT</sequence>
<dbReference type="GO" id="GO:0034599">
    <property type="term" value="P:cellular response to oxidative stress"/>
    <property type="evidence" value="ECO:0007669"/>
    <property type="project" value="TreeGrafter"/>
</dbReference>
<evidence type="ECO:0000256" key="7">
    <source>
        <dbReference type="ARBA" id="ARBA00023002"/>
    </source>
</evidence>
<evidence type="ECO:0000256" key="13">
    <source>
        <dbReference type="ARBA" id="ARBA00042639"/>
    </source>
</evidence>
<dbReference type="FunFam" id="3.40.30.10:FF:000122">
    <property type="entry name" value="Peroxiredoxin Q chloroplastic"/>
    <property type="match status" value="1"/>
</dbReference>
<dbReference type="PROSITE" id="PS51352">
    <property type="entry name" value="THIOREDOXIN_2"/>
    <property type="match status" value="1"/>
</dbReference>
<dbReference type="CDD" id="cd03017">
    <property type="entry name" value="PRX_BCP"/>
    <property type="match status" value="1"/>
</dbReference>
<dbReference type="AlphaFoldDB" id="A0A4U5TS33"/>
<dbReference type="Proteomes" id="UP000306552">
    <property type="component" value="Unassembled WGS sequence"/>
</dbReference>
<feature type="domain" description="Thioredoxin" evidence="17">
    <location>
        <begin position="1"/>
        <end position="150"/>
    </location>
</feature>
<dbReference type="InterPro" id="IPR024706">
    <property type="entry name" value="Peroxiredoxin_AhpC-typ"/>
</dbReference>
<dbReference type="GO" id="GO:0008379">
    <property type="term" value="F:thioredoxin peroxidase activity"/>
    <property type="evidence" value="ECO:0007669"/>
    <property type="project" value="TreeGrafter"/>
</dbReference>
<dbReference type="PIRSF" id="PIRSF000239">
    <property type="entry name" value="AHPC"/>
    <property type="match status" value="1"/>
</dbReference>
<dbReference type="GO" id="GO:0009579">
    <property type="term" value="C:thylakoid"/>
    <property type="evidence" value="ECO:0007669"/>
    <property type="project" value="UniProtKB-SubCell"/>
</dbReference>
<dbReference type="Gene3D" id="3.40.30.10">
    <property type="entry name" value="Glutaredoxin"/>
    <property type="match status" value="1"/>
</dbReference>
<evidence type="ECO:0000313" key="18">
    <source>
        <dbReference type="EMBL" id="TKS56651.1"/>
    </source>
</evidence>
<keyword evidence="8" id="KW-0793">Thylakoid</keyword>
<comment type="function">
    <text evidence="1">Thiol-specific peroxidase that catalyzes the reduction of hydrogen peroxide and organic hydroperoxides to water and alcohols, respectively. Plays a role in cell protection against oxidative stress by detoxifying peroxides and as sensor of hydrogen peroxide-mediated signaling events.</text>
</comment>
<proteinExistence type="inferred from homology"/>
<evidence type="ECO:0000256" key="14">
    <source>
        <dbReference type="ARBA" id="ARBA00049091"/>
    </source>
</evidence>
<keyword evidence="10" id="KW-0676">Redox-active center</keyword>
<comment type="subcellular location">
    <subcellularLocation>
        <location evidence="15">Thylakoid</location>
    </subcellularLocation>
</comment>
<evidence type="ECO:0000256" key="9">
    <source>
        <dbReference type="ARBA" id="ARBA00023157"/>
    </source>
</evidence>
<dbReference type="InterPro" id="IPR050924">
    <property type="entry name" value="Peroxiredoxin_BCP/PrxQ"/>
</dbReference>
<evidence type="ECO:0000256" key="5">
    <source>
        <dbReference type="ARBA" id="ARBA00022862"/>
    </source>
</evidence>
<dbReference type="PANTHER" id="PTHR42801:SF4">
    <property type="entry name" value="AHPC_TSA FAMILY PROTEIN"/>
    <property type="match status" value="1"/>
</dbReference>
<keyword evidence="7" id="KW-0560">Oxidoreductase</keyword>
<organism evidence="18 19">
    <name type="scientific">Mesohalobacter halotolerans</name>
    <dbReference type="NCBI Taxonomy" id="1883405"/>
    <lineage>
        <taxon>Bacteria</taxon>
        <taxon>Pseudomonadati</taxon>
        <taxon>Bacteroidota</taxon>
        <taxon>Flavobacteriia</taxon>
        <taxon>Flavobacteriales</taxon>
        <taxon>Flavobacteriaceae</taxon>
        <taxon>Mesohalobacter</taxon>
    </lineage>
</organism>
<keyword evidence="5" id="KW-0049">Antioxidant</keyword>
<dbReference type="GO" id="GO:0005737">
    <property type="term" value="C:cytoplasm"/>
    <property type="evidence" value="ECO:0007669"/>
    <property type="project" value="TreeGrafter"/>
</dbReference>
<name>A0A4U5TS33_9FLAO</name>
<comment type="catalytic activity">
    <reaction evidence="14">
        <text>a hydroperoxide + [thioredoxin]-dithiol = an alcohol + [thioredoxin]-disulfide + H2O</text>
        <dbReference type="Rhea" id="RHEA:62620"/>
        <dbReference type="Rhea" id="RHEA-COMP:10698"/>
        <dbReference type="Rhea" id="RHEA-COMP:10700"/>
        <dbReference type="ChEBI" id="CHEBI:15377"/>
        <dbReference type="ChEBI" id="CHEBI:29950"/>
        <dbReference type="ChEBI" id="CHEBI:30879"/>
        <dbReference type="ChEBI" id="CHEBI:35924"/>
        <dbReference type="ChEBI" id="CHEBI:50058"/>
        <dbReference type="EC" id="1.11.1.24"/>
    </reaction>
</comment>
<dbReference type="EC" id="1.11.1.24" evidence="3"/>
<dbReference type="GO" id="GO:0045454">
    <property type="term" value="P:cell redox homeostasis"/>
    <property type="evidence" value="ECO:0007669"/>
    <property type="project" value="TreeGrafter"/>
</dbReference>
<dbReference type="Pfam" id="PF00578">
    <property type="entry name" value="AhpC-TSA"/>
    <property type="match status" value="1"/>
</dbReference>
<dbReference type="InterPro" id="IPR000866">
    <property type="entry name" value="AhpC/TSA"/>
</dbReference>
<accession>A0A4U5TS33</accession>
<keyword evidence="19" id="KW-1185">Reference proteome</keyword>
<evidence type="ECO:0000256" key="1">
    <source>
        <dbReference type="ARBA" id="ARBA00003330"/>
    </source>
</evidence>
<evidence type="ECO:0000256" key="15">
    <source>
        <dbReference type="ARBA" id="ARBA00060385"/>
    </source>
</evidence>
<dbReference type="InterPro" id="IPR036249">
    <property type="entry name" value="Thioredoxin-like_sf"/>
</dbReference>
<dbReference type="InterPro" id="IPR013766">
    <property type="entry name" value="Thioredoxin_domain"/>
</dbReference>
<reference evidence="18 19" key="1">
    <citation type="submission" date="2019-04" db="EMBL/GenBank/DDBJ databases">
        <title>Psychroflexus halotolerans sp. nov., isolated from a marine solar saltern.</title>
        <authorList>
            <person name="Feng X."/>
        </authorList>
    </citation>
    <scope>NUCLEOTIDE SEQUENCE [LARGE SCALE GENOMIC DNA]</scope>
    <source>
        <strain evidence="18 19">WDS2C27</strain>
    </source>
</reference>